<dbReference type="EMBL" id="PIQO01000013">
    <property type="protein sequence ID" value="PKR84010.1"/>
    <property type="molecule type" value="Genomic_DNA"/>
</dbReference>
<dbReference type="Pfam" id="PF13193">
    <property type="entry name" value="AMP-binding_C"/>
    <property type="match status" value="1"/>
</dbReference>
<dbReference type="InterPro" id="IPR045851">
    <property type="entry name" value="AMP-bd_C_sf"/>
</dbReference>
<dbReference type="OrthoDB" id="9757771at2"/>
<evidence type="ECO:0000313" key="6">
    <source>
        <dbReference type="Proteomes" id="UP000233440"/>
    </source>
</evidence>
<dbReference type="Gene3D" id="3.30.300.30">
    <property type="match status" value="1"/>
</dbReference>
<proteinExistence type="inferred from homology"/>
<dbReference type="RefSeq" id="WP_101355213.1">
    <property type="nucleotide sequence ID" value="NZ_PIQO01000013.1"/>
</dbReference>
<dbReference type="InterPro" id="IPR020845">
    <property type="entry name" value="AMP-binding_CS"/>
</dbReference>
<accession>A0A2N3LHA0</accession>
<dbReference type="PANTHER" id="PTHR43201:SF5">
    <property type="entry name" value="MEDIUM-CHAIN ACYL-COA LIGASE ACSF2, MITOCHONDRIAL"/>
    <property type="match status" value="1"/>
</dbReference>
<evidence type="ECO:0000313" key="5">
    <source>
        <dbReference type="EMBL" id="PKR84010.1"/>
    </source>
</evidence>
<feature type="domain" description="AMP-dependent synthetase/ligase" evidence="3">
    <location>
        <begin position="11"/>
        <end position="346"/>
    </location>
</feature>
<dbReference type="InterPro" id="IPR000873">
    <property type="entry name" value="AMP-dep_synth/lig_dom"/>
</dbReference>
<dbReference type="AlphaFoldDB" id="A0A2N3LHA0"/>
<dbReference type="PANTHER" id="PTHR43201">
    <property type="entry name" value="ACYL-COA SYNTHETASE"/>
    <property type="match status" value="1"/>
</dbReference>
<organism evidence="5 6">
    <name type="scientific">Heyndrickxia camelliae</name>
    <dbReference type="NCBI Taxonomy" id="1707093"/>
    <lineage>
        <taxon>Bacteria</taxon>
        <taxon>Bacillati</taxon>
        <taxon>Bacillota</taxon>
        <taxon>Bacilli</taxon>
        <taxon>Bacillales</taxon>
        <taxon>Bacillaceae</taxon>
        <taxon>Heyndrickxia</taxon>
    </lineage>
</organism>
<evidence type="ECO:0000259" key="4">
    <source>
        <dbReference type="Pfam" id="PF13193"/>
    </source>
</evidence>
<evidence type="ECO:0000259" key="3">
    <source>
        <dbReference type="Pfam" id="PF00501"/>
    </source>
</evidence>
<dbReference type="GO" id="GO:0031956">
    <property type="term" value="F:medium-chain fatty acid-CoA ligase activity"/>
    <property type="evidence" value="ECO:0007669"/>
    <property type="project" value="TreeGrafter"/>
</dbReference>
<name>A0A2N3LHA0_9BACI</name>
<evidence type="ECO:0000256" key="2">
    <source>
        <dbReference type="ARBA" id="ARBA00022598"/>
    </source>
</evidence>
<dbReference type="GO" id="GO:0006631">
    <property type="term" value="P:fatty acid metabolic process"/>
    <property type="evidence" value="ECO:0007669"/>
    <property type="project" value="TreeGrafter"/>
</dbReference>
<dbReference type="Gene3D" id="3.40.50.12780">
    <property type="entry name" value="N-terminal domain of ligase-like"/>
    <property type="match status" value="1"/>
</dbReference>
<dbReference type="PROSITE" id="PS00455">
    <property type="entry name" value="AMP_BINDING"/>
    <property type="match status" value="1"/>
</dbReference>
<keyword evidence="2" id="KW-0436">Ligase</keyword>
<dbReference type="InterPro" id="IPR025110">
    <property type="entry name" value="AMP-bd_C"/>
</dbReference>
<sequence>MNITDTYHLHTAQSPKRIAIKTKDEIITYEQWSKIVSLTSSWLQKQPAKKKRIGILLPNSLSFLQIFAGAAHAGWTAVPFDIKWSLSELQDRLDICKPDLIIISDHRFKSLRSTNLVLHMDEFLQELHGEKPSLIPPISNEEEPFYMGFTSGSTGKPKAFIRSHRSWVKSFDCNMVDFHMKADDHVLIPGALIHSHFLYGAISTLYLGGTVYLLENFNPTMTLNILKSDPISVIYSVPTMVEAILKVEEMITRPFKIFSSGAKWEKESKAKLQKLFPSTMLYEFYGASELSFVSVLTQKDFIQKPTSVGKPCHNVEIKVVKDEKIAAPNEIGKIFVKSDMIFIGYLTNRDETPPRRREEWMSVGDMGYLDEDGFLYIMGRENSMILYGGINIFPEEVESVISSHPLVEEVAVIGMPDSYWWEIVTAVMKGTGEKRELRKYCKGKLANYKIPRMWFFVDELPHTSGGKIARAEVRKMLIDGAVRK</sequence>
<protein>
    <submittedName>
        <fullName evidence="5">Acyl-CoA synthetase</fullName>
    </submittedName>
</protein>
<reference evidence="5 6" key="1">
    <citation type="submission" date="2017-11" db="EMBL/GenBank/DDBJ databases">
        <title>Bacillus camelliae sp. nov., isolated from pu'er tea.</title>
        <authorList>
            <person name="Niu L."/>
        </authorList>
    </citation>
    <scope>NUCLEOTIDE SEQUENCE [LARGE SCALE GENOMIC DNA]</scope>
    <source>
        <strain evidence="5 6">7578-1</strain>
    </source>
</reference>
<dbReference type="NCBIfam" id="NF005797">
    <property type="entry name" value="PRK07638.1"/>
    <property type="match status" value="1"/>
</dbReference>
<evidence type="ECO:0000256" key="1">
    <source>
        <dbReference type="ARBA" id="ARBA00006432"/>
    </source>
</evidence>
<dbReference type="Pfam" id="PF00501">
    <property type="entry name" value="AMP-binding"/>
    <property type="match status" value="1"/>
</dbReference>
<dbReference type="InterPro" id="IPR042099">
    <property type="entry name" value="ANL_N_sf"/>
</dbReference>
<gene>
    <name evidence="5" type="ORF">CWO92_15940</name>
</gene>
<dbReference type="SUPFAM" id="SSF56801">
    <property type="entry name" value="Acetyl-CoA synthetase-like"/>
    <property type="match status" value="1"/>
</dbReference>
<comment type="caution">
    <text evidence="5">The sequence shown here is derived from an EMBL/GenBank/DDBJ whole genome shotgun (WGS) entry which is preliminary data.</text>
</comment>
<comment type="similarity">
    <text evidence="1">Belongs to the ATP-dependent AMP-binding enzyme family.</text>
</comment>
<keyword evidence="6" id="KW-1185">Reference proteome</keyword>
<dbReference type="Proteomes" id="UP000233440">
    <property type="component" value="Unassembled WGS sequence"/>
</dbReference>
<feature type="domain" description="AMP-binding enzyme C-terminal" evidence="4">
    <location>
        <begin position="396"/>
        <end position="467"/>
    </location>
</feature>